<organism evidence="1">
    <name type="scientific">Brassica oleracea</name>
    <name type="common">Wild cabbage</name>
    <dbReference type="NCBI Taxonomy" id="3712"/>
    <lineage>
        <taxon>Eukaryota</taxon>
        <taxon>Viridiplantae</taxon>
        <taxon>Streptophyta</taxon>
        <taxon>Embryophyta</taxon>
        <taxon>Tracheophyta</taxon>
        <taxon>Spermatophyta</taxon>
        <taxon>Magnoliopsida</taxon>
        <taxon>eudicotyledons</taxon>
        <taxon>Gunneridae</taxon>
        <taxon>Pentapetalae</taxon>
        <taxon>rosids</taxon>
        <taxon>malvids</taxon>
        <taxon>Brassicales</taxon>
        <taxon>Brassicaceae</taxon>
        <taxon>Brassiceae</taxon>
        <taxon>Brassica</taxon>
    </lineage>
</organism>
<dbReference type="AlphaFoldDB" id="A0A3P6ET67"/>
<accession>A0A3P6ET67</accession>
<name>A0A3P6ET67_BRAOL</name>
<evidence type="ECO:0000313" key="1">
    <source>
        <dbReference type="EMBL" id="VDD48197.1"/>
    </source>
</evidence>
<sequence length="40" mass="4460">MLRALAKHGRRGFASIASPVPPRFLLRFSGLKLLKLQLSI</sequence>
<dbReference type="EMBL" id="LR031878">
    <property type="protein sequence ID" value="VDD48197.1"/>
    <property type="molecule type" value="Genomic_DNA"/>
</dbReference>
<protein>
    <submittedName>
        <fullName evidence="1">Uncharacterized protein</fullName>
    </submittedName>
</protein>
<reference evidence="1" key="1">
    <citation type="submission" date="2018-11" db="EMBL/GenBank/DDBJ databases">
        <authorList>
            <consortium name="Genoscope - CEA"/>
            <person name="William W."/>
        </authorList>
    </citation>
    <scope>NUCLEOTIDE SEQUENCE</scope>
</reference>
<proteinExistence type="predicted"/>
<gene>
    <name evidence="1" type="ORF">BOLC1T00586H</name>
</gene>